<evidence type="ECO:0000256" key="2">
    <source>
        <dbReference type="SAM" id="SignalP"/>
    </source>
</evidence>
<dbReference type="Gene3D" id="3.30.70.1070">
    <property type="entry name" value="Sporulation related repeat"/>
    <property type="match status" value="1"/>
</dbReference>
<accession>A0A4V6ALG5</accession>
<dbReference type="NCBIfam" id="TIGR00413">
    <property type="entry name" value="rlpA"/>
    <property type="match status" value="1"/>
</dbReference>
<dbReference type="SUPFAM" id="SSF110997">
    <property type="entry name" value="Sporulation related repeat"/>
    <property type="match status" value="1"/>
</dbReference>
<dbReference type="InterPro" id="IPR009009">
    <property type="entry name" value="RlpA-like_DPBB"/>
</dbReference>
<evidence type="ECO:0000313" key="4">
    <source>
        <dbReference type="EMBL" id="TKS56715.1"/>
    </source>
</evidence>
<dbReference type="PANTHER" id="PTHR34183">
    <property type="entry name" value="ENDOLYTIC PEPTIDOGLYCAN TRANSGLYCOSYLASE RLPA"/>
    <property type="match status" value="1"/>
</dbReference>
<evidence type="ECO:0000313" key="5">
    <source>
        <dbReference type="Proteomes" id="UP000306552"/>
    </source>
</evidence>
<dbReference type="Pfam" id="PF05036">
    <property type="entry name" value="SPOR"/>
    <property type="match status" value="1"/>
</dbReference>
<dbReference type="PROSITE" id="PS51724">
    <property type="entry name" value="SPOR"/>
    <property type="match status" value="1"/>
</dbReference>
<gene>
    <name evidence="4" type="ORF">FCN74_06705</name>
</gene>
<evidence type="ECO:0000256" key="1">
    <source>
        <dbReference type="RuleBase" id="RU003495"/>
    </source>
</evidence>
<comment type="similarity">
    <text evidence="1">Belongs to the RlpA family.</text>
</comment>
<evidence type="ECO:0000259" key="3">
    <source>
        <dbReference type="PROSITE" id="PS51724"/>
    </source>
</evidence>
<feature type="chain" id="PRO_5020461535" evidence="2">
    <location>
        <begin position="21"/>
        <end position="208"/>
    </location>
</feature>
<dbReference type="Gene3D" id="2.40.40.10">
    <property type="entry name" value="RlpA-like domain"/>
    <property type="match status" value="1"/>
</dbReference>
<feature type="signal peptide" evidence="2">
    <location>
        <begin position="1"/>
        <end position="20"/>
    </location>
</feature>
<dbReference type="InterPro" id="IPR007730">
    <property type="entry name" value="SPOR-like_dom"/>
</dbReference>
<dbReference type="InterPro" id="IPR012997">
    <property type="entry name" value="RplA"/>
</dbReference>
<dbReference type="InterPro" id="IPR036908">
    <property type="entry name" value="RlpA-like_sf"/>
</dbReference>
<keyword evidence="2" id="KW-0732">Signal</keyword>
<dbReference type="RefSeq" id="WP_138931817.1">
    <property type="nucleotide sequence ID" value="NZ_SWMU01000002.1"/>
</dbReference>
<reference evidence="4 5" key="1">
    <citation type="submission" date="2019-04" db="EMBL/GenBank/DDBJ databases">
        <title>Psychroflexus halotolerans sp. nov., isolated from a marine solar saltern.</title>
        <authorList>
            <person name="Feng X."/>
        </authorList>
    </citation>
    <scope>NUCLEOTIDE SEQUENCE [LARGE SCALE GENOMIC DNA]</scope>
    <source>
        <strain evidence="4 5">WDS2C27</strain>
    </source>
</reference>
<dbReference type="PANTHER" id="PTHR34183:SF8">
    <property type="entry name" value="ENDOLYTIC PEPTIDOGLYCAN TRANSGLYCOSYLASE RLPA-RELATED"/>
    <property type="match status" value="1"/>
</dbReference>
<keyword evidence="5" id="KW-1185">Reference proteome</keyword>
<organism evidence="4 5">
    <name type="scientific">Mesohalobacter halotolerans</name>
    <dbReference type="NCBI Taxonomy" id="1883405"/>
    <lineage>
        <taxon>Bacteria</taxon>
        <taxon>Pseudomonadati</taxon>
        <taxon>Bacteroidota</taxon>
        <taxon>Flavobacteriia</taxon>
        <taxon>Flavobacteriales</taxon>
        <taxon>Flavobacteriaceae</taxon>
        <taxon>Mesohalobacter</taxon>
    </lineage>
</organism>
<dbReference type="AlphaFoldDB" id="A0A4V6ALG5"/>
<dbReference type="Proteomes" id="UP000306552">
    <property type="component" value="Unassembled WGS sequence"/>
</dbReference>
<dbReference type="InterPro" id="IPR036680">
    <property type="entry name" value="SPOR-like_sf"/>
</dbReference>
<dbReference type="SUPFAM" id="SSF50685">
    <property type="entry name" value="Barwin-like endoglucanases"/>
    <property type="match status" value="1"/>
</dbReference>
<comment type="caution">
    <text evidence="4">The sequence shown here is derived from an EMBL/GenBank/DDBJ whole genome shotgun (WGS) entry which is preliminary data.</text>
</comment>
<dbReference type="EMBL" id="SWMU01000002">
    <property type="protein sequence ID" value="TKS56715.1"/>
    <property type="molecule type" value="Genomic_DNA"/>
</dbReference>
<feature type="domain" description="SPOR" evidence="3">
    <location>
        <begin position="126"/>
        <end position="207"/>
    </location>
</feature>
<sequence>MNFRTLFVFLLFFCFTSLNAQIQQGLASIRPLAHEGLLTKSGERFSHDSLVASHRSLPFGSVIKVTNLKTRESINVRINDRGPFIKGRIIDLSQSAGDSINLYLNDITQVKLSVLKLEKNFKPKTNDFKGNYTIQVASYSEKENAINYSTELLKYNLREPVKIKAQKFEEKSLFKVFIGTFETREEAEKYKRQLPKALQNSFITDIEP</sequence>
<name>A0A4V6ALG5_9FLAO</name>
<protein>
    <submittedName>
        <fullName evidence="4">Septal ring lytic transglycosylase RlpA family protein</fullName>
    </submittedName>
</protein>
<dbReference type="GO" id="GO:0042834">
    <property type="term" value="F:peptidoglycan binding"/>
    <property type="evidence" value="ECO:0007669"/>
    <property type="project" value="InterPro"/>
</dbReference>
<proteinExistence type="inferred from homology"/>
<dbReference type="CDD" id="cd22268">
    <property type="entry name" value="DPBB_RlpA-like"/>
    <property type="match status" value="1"/>
</dbReference>
<dbReference type="Pfam" id="PF03330">
    <property type="entry name" value="DPBB_1"/>
    <property type="match status" value="1"/>
</dbReference>
<dbReference type="OrthoDB" id="9779128at2"/>